<comment type="caution">
    <text evidence="7">The sequence shown here is derived from an EMBL/GenBank/DDBJ whole genome shotgun (WGS) entry which is preliminary data.</text>
</comment>
<dbReference type="HAMAP" id="MF_01915">
    <property type="entry name" value="LPS_assembly_LptC"/>
    <property type="match status" value="1"/>
</dbReference>
<sequence length="188" mass="21137">MSWRSVLGIALLLAAIVSGWSAWQQRDAITVAATDEGSSDYVLRDFEIIALDEQGKESTTLRAPTMERSRSDETMTIDQPLFLLPDRDGRHWQLRARTGWVSAKGEEMRLRGDVSGDSPRDGDIPVTTFRTQSLDVFPERNLARTDDKVTMTRPGIMQTGVGFEADLKSSQYRLLSQVKTRYEPNAAR</sequence>
<evidence type="ECO:0000256" key="3">
    <source>
        <dbReference type="ARBA" id="ARBA00022692"/>
    </source>
</evidence>
<evidence type="ECO:0000256" key="2">
    <source>
        <dbReference type="ARBA" id="ARBA00022519"/>
    </source>
</evidence>
<evidence type="ECO:0000256" key="1">
    <source>
        <dbReference type="ARBA" id="ARBA00022475"/>
    </source>
</evidence>
<accession>A0ABT3JUI1</accession>
<keyword evidence="3 6" id="KW-0812">Transmembrane</keyword>
<protein>
    <recommendedName>
        <fullName evidence="6">Lipopolysaccharide export system protein LptC</fullName>
    </recommendedName>
</protein>
<keyword evidence="4 6" id="KW-1133">Transmembrane helix</keyword>
<keyword evidence="2 6" id="KW-0997">Cell inner membrane</keyword>
<dbReference type="InterPro" id="IPR052363">
    <property type="entry name" value="LPS_export_LptC"/>
</dbReference>
<dbReference type="RefSeq" id="WP_265127110.1">
    <property type="nucleotide sequence ID" value="NZ_JAPCHY010000004.1"/>
</dbReference>
<dbReference type="Gene3D" id="2.60.450.10">
    <property type="entry name" value="Lipopolysaccharide (LPS) transport protein A like domain"/>
    <property type="match status" value="1"/>
</dbReference>
<dbReference type="Pfam" id="PF06835">
    <property type="entry name" value="LptC"/>
    <property type="match status" value="1"/>
</dbReference>
<proteinExistence type="inferred from homology"/>
<comment type="subcellular location">
    <subcellularLocation>
        <location evidence="6">Cell inner membrane</location>
        <topology evidence="6">Single-pass membrane protein</topology>
    </subcellularLocation>
</comment>
<dbReference type="EMBL" id="JAPCHY010000004">
    <property type="protein sequence ID" value="MCW4472152.1"/>
    <property type="molecule type" value="Genomic_DNA"/>
</dbReference>
<comment type="subunit">
    <text evidence="6">Component of the lipopolysaccharide transport and assembly complex. Interacts with LptA and the LptBFG transporter complex.</text>
</comment>
<dbReference type="NCBIfam" id="TIGR04409">
    <property type="entry name" value="LptC_YrbK"/>
    <property type="match status" value="1"/>
</dbReference>
<keyword evidence="8" id="KW-1185">Reference proteome</keyword>
<comment type="similarity">
    <text evidence="6">Belongs to the LptC family.</text>
</comment>
<evidence type="ECO:0000256" key="6">
    <source>
        <dbReference type="HAMAP-Rule" id="MF_01915"/>
    </source>
</evidence>
<organism evidence="7 8">
    <name type="scientific">Xanthomonas chitinilytica</name>
    <dbReference type="NCBI Taxonomy" id="2989819"/>
    <lineage>
        <taxon>Bacteria</taxon>
        <taxon>Pseudomonadati</taxon>
        <taxon>Pseudomonadota</taxon>
        <taxon>Gammaproteobacteria</taxon>
        <taxon>Lysobacterales</taxon>
        <taxon>Lysobacteraceae</taxon>
        <taxon>Xanthomonas</taxon>
    </lineage>
</organism>
<dbReference type="InterPro" id="IPR010664">
    <property type="entry name" value="LipoPS_assembly_LptC-rel"/>
</dbReference>
<dbReference type="Proteomes" id="UP001209922">
    <property type="component" value="Unassembled WGS sequence"/>
</dbReference>
<gene>
    <name evidence="6 7" type="primary">lptC</name>
    <name evidence="7" type="ORF">OK345_06520</name>
</gene>
<dbReference type="PANTHER" id="PTHR37481:SF1">
    <property type="entry name" value="LIPOPOLYSACCHARIDE EXPORT SYSTEM PROTEIN LPTC"/>
    <property type="match status" value="1"/>
</dbReference>
<keyword evidence="5 6" id="KW-0472">Membrane</keyword>
<dbReference type="InterPro" id="IPR026265">
    <property type="entry name" value="LptC"/>
</dbReference>
<dbReference type="PANTHER" id="PTHR37481">
    <property type="entry name" value="LIPOPOLYSACCHARIDE EXPORT SYSTEM PROTEIN LPTC"/>
    <property type="match status" value="1"/>
</dbReference>
<evidence type="ECO:0000313" key="8">
    <source>
        <dbReference type="Proteomes" id="UP001209922"/>
    </source>
</evidence>
<evidence type="ECO:0000256" key="4">
    <source>
        <dbReference type="ARBA" id="ARBA00022989"/>
    </source>
</evidence>
<name>A0ABT3JUI1_9XANT</name>
<comment type="function">
    <text evidence="6">Involved in the assembly of lipopolysaccharide (LPS). Required for the translocation of LPS from the inner membrane to the outer membrane. Facilitates the transfer of LPS from the inner membrane to the periplasmic protein LptA. Could be a docking site for LptA.</text>
</comment>
<keyword evidence="1 6" id="KW-1003">Cell membrane</keyword>
<evidence type="ECO:0000256" key="5">
    <source>
        <dbReference type="ARBA" id="ARBA00023136"/>
    </source>
</evidence>
<evidence type="ECO:0000313" key="7">
    <source>
        <dbReference type="EMBL" id="MCW4472152.1"/>
    </source>
</evidence>
<reference evidence="7 8" key="1">
    <citation type="submission" date="2022-10" db="EMBL/GenBank/DDBJ databases">
        <title>Xanthomonas sp. H13-6.</title>
        <authorList>
            <person name="Liu X."/>
            <person name="Deng Z."/>
            <person name="Jiang Y."/>
            <person name="Yu T."/>
            <person name="Ai J."/>
        </authorList>
    </citation>
    <scope>NUCLEOTIDE SEQUENCE [LARGE SCALE GENOMIC DNA]</scope>
    <source>
        <strain evidence="7 8">H13-6</strain>
    </source>
</reference>